<dbReference type="CDD" id="cd07698">
    <property type="entry name" value="IgC1_MHC_I_alpha3"/>
    <property type="match status" value="1"/>
</dbReference>
<dbReference type="InterPro" id="IPR007110">
    <property type="entry name" value="Ig-like_dom"/>
</dbReference>
<dbReference type="SMART" id="SM00407">
    <property type="entry name" value="IGc1"/>
    <property type="match status" value="1"/>
</dbReference>
<dbReference type="GO" id="GO:0009897">
    <property type="term" value="C:external side of plasma membrane"/>
    <property type="evidence" value="ECO:0007669"/>
    <property type="project" value="TreeGrafter"/>
</dbReference>
<feature type="domain" description="Ig-like" evidence="5">
    <location>
        <begin position="253"/>
        <end position="340"/>
    </location>
</feature>
<dbReference type="SUPFAM" id="SSF54452">
    <property type="entry name" value="MHC antigen-recognition domain"/>
    <property type="match status" value="1"/>
</dbReference>
<reference evidence="6" key="1">
    <citation type="submission" date="2025-08" db="UniProtKB">
        <authorList>
            <consortium name="Ensembl"/>
        </authorList>
    </citation>
    <scope>IDENTIFICATION</scope>
</reference>
<dbReference type="InterPro" id="IPR003597">
    <property type="entry name" value="Ig_C1-set"/>
</dbReference>
<keyword evidence="2" id="KW-0393">Immunoglobulin domain</keyword>
<accession>A0A8B9KEC6</accession>
<dbReference type="Proteomes" id="UP000694621">
    <property type="component" value="Unplaced"/>
</dbReference>
<dbReference type="InterPro" id="IPR001039">
    <property type="entry name" value="MHC_I_a_a1/a2"/>
</dbReference>
<dbReference type="InterPro" id="IPR036179">
    <property type="entry name" value="Ig-like_dom_sf"/>
</dbReference>
<sequence>MLNTNTTKQTFVQLIRKVGANVGVAPKLTVLNHTFVDTNTPSLLKRIYVAYSTERVKFSHKFLWFWFFIVAATHSLQFFYTGVTPGSSFPEFTAVGQVDGEQGGCYDSNSKKVSLKTNWIWKVWNDLDQWKGIAQHVTTHDVNFRDSLIYLMKLFNQTKGFHILQHTFGCELDDDGSKRGFSLYGYDGEDFLVLDLNTFTYIASVSQSVPIKRQWEEAEYVTYQKHFLLYECIGWLKTFVEYDRSTLKRKVSPEVSVFQKDSSSPVVCHATGFFPKAVMITWQKNGEELNEDVDLRETLPNEDGTFQKRSILTLSPEELKNNNYTCVVHHEELEKMMQVSERRVLSGGSLVGTMVGAVMAFFLLLVMGFVGVFIWKKMSGK</sequence>
<dbReference type="InterPro" id="IPR003006">
    <property type="entry name" value="Ig/MHC_CS"/>
</dbReference>
<dbReference type="PANTHER" id="PTHR16675">
    <property type="entry name" value="MHC CLASS I-RELATED"/>
    <property type="match status" value="1"/>
</dbReference>
<dbReference type="PROSITE" id="PS00290">
    <property type="entry name" value="IG_MHC"/>
    <property type="match status" value="1"/>
</dbReference>
<dbReference type="Pfam" id="PF07654">
    <property type="entry name" value="C1-set"/>
    <property type="match status" value="1"/>
</dbReference>
<evidence type="ECO:0000256" key="4">
    <source>
        <dbReference type="SAM" id="Phobius"/>
    </source>
</evidence>
<dbReference type="SUPFAM" id="SSF48726">
    <property type="entry name" value="Immunoglobulin"/>
    <property type="match status" value="1"/>
</dbReference>
<dbReference type="Pfam" id="PF00129">
    <property type="entry name" value="MHC_I"/>
    <property type="match status" value="1"/>
</dbReference>
<organism evidence="6 7">
    <name type="scientific">Astyanax mexicanus</name>
    <name type="common">Blind cave fish</name>
    <name type="synonym">Astyanax fasciatus mexicanus</name>
    <dbReference type="NCBI Taxonomy" id="7994"/>
    <lineage>
        <taxon>Eukaryota</taxon>
        <taxon>Metazoa</taxon>
        <taxon>Chordata</taxon>
        <taxon>Craniata</taxon>
        <taxon>Vertebrata</taxon>
        <taxon>Euteleostomi</taxon>
        <taxon>Actinopterygii</taxon>
        <taxon>Neopterygii</taxon>
        <taxon>Teleostei</taxon>
        <taxon>Ostariophysi</taxon>
        <taxon>Characiformes</taxon>
        <taxon>Characoidei</taxon>
        <taxon>Acestrorhamphidae</taxon>
        <taxon>Acestrorhamphinae</taxon>
        <taxon>Astyanax</taxon>
    </lineage>
</organism>
<evidence type="ECO:0000256" key="3">
    <source>
        <dbReference type="RuleBase" id="RU004439"/>
    </source>
</evidence>
<keyword evidence="4" id="KW-1133">Transmembrane helix</keyword>
<name>A0A8B9KEC6_ASTMX</name>
<feature type="transmembrane region" description="Helical" evidence="4">
    <location>
        <begin position="62"/>
        <end position="80"/>
    </location>
</feature>
<keyword evidence="1" id="KW-0325">Glycoprotein</keyword>
<feature type="transmembrane region" description="Helical" evidence="4">
    <location>
        <begin position="350"/>
        <end position="375"/>
    </location>
</feature>
<dbReference type="FunFam" id="3.30.500.10:FF:000001">
    <property type="entry name" value="H-2 class I histocompatibility antigen, alpha chain"/>
    <property type="match status" value="1"/>
</dbReference>
<evidence type="ECO:0000259" key="5">
    <source>
        <dbReference type="PROSITE" id="PS50835"/>
    </source>
</evidence>
<evidence type="ECO:0000256" key="1">
    <source>
        <dbReference type="ARBA" id="ARBA00023180"/>
    </source>
</evidence>
<dbReference type="PANTHER" id="PTHR16675:SF237">
    <property type="entry name" value="MHC CLASS I ANTIGEN TRANSCRIPT VARIANT 1-RELATED"/>
    <property type="match status" value="1"/>
</dbReference>
<dbReference type="InterPro" id="IPR011162">
    <property type="entry name" value="MHC_I/II-like_Ag-recog"/>
</dbReference>
<evidence type="ECO:0000313" key="7">
    <source>
        <dbReference type="Proteomes" id="UP000694621"/>
    </source>
</evidence>
<dbReference type="Gene3D" id="3.30.500.10">
    <property type="entry name" value="MHC class I-like antigen recognition-like"/>
    <property type="match status" value="1"/>
</dbReference>
<dbReference type="GO" id="GO:0006955">
    <property type="term" value="P:immune response"/>
    <property type="evidence" value="ECO:0007669"/>
    <property type="project" value="TreeGrafter"/>
</dbReference>
<dbReference type="InterPro" id="IPR037055">
    <property type="entry name" value="MHC_I-like_Ag-recog_sf"/>
</dbReference>
<dbReference type="InterPro" id="IPR013783">
    <property type="entry name" value="Ig-like_fold"/>
</dbReference>
<dbReference type="Ensembl" id="ENSAMXT00005039435.1">
    <property type="protein sequence ID" value="ENSAMXP00005036173.1"/>
    <property type="gene ID" value="ENSAMXG00005017152.1"/>
</dbReference>
<dbReference type="Gene3D" id="2.60.40.10">
    <property type="entry name" value="Immunoglobulins"/>
    <property type="match status" value="1"/>
</dbReference>
<proteinExistence type="inferred from homology"/>
<evidence type="ECO:0000313" key="6">
    <source>
        <dbReference type="Ensembl" id="ENSAMXP00005036173.1"/>
    </source>
</evidence>
<dbReference type="GO" id="GO:0005615">
    <property type="term" value="C:extracellular space"/>
    <property type="evidence" value="ECO:0007669"/>
    <property type="project" value="TreeGrafter"/>
</dbReference>
<protein>
    <recommendedName>
        <fullName evidence="5">Ig-like domain-containing protein</fullName>
    </recommendedName>
</protein>
<evidence type="ECO:0000256" key="2">
    <source>
        <dbReference type="ARBA" id="ARBA00023319"/>
    </source>
</evidence>
<keyword evidence="4" id="KW-0472">Membrane</keyword>
<dbReference type="InterPro" id="IPR050208">
    <property type="entry name" value="MHC_class-I_related"/>
</dbReference>
<keyword evidence="4" id="KW-0812">Transmembrane</keyword>
<dbReference type="PROSITE" id="PS50835">
    <property type="entry name" value="IG_LIKE"/>
    <property type="match status" value="1"/>
</dbReference>
<dbReference type="PRINTS" id="PR01638">
    <property type="entry name" value="MHCCLASSI"/>
</dbReference>
<dbReference type="AlphaFoldDB" id="A0A8B9KEC6"/>
<comment type="similarity">
    <text evidence="3">Belongs to the MHC class I family.</text>
</comment>
<dbReference type="InterPro" id="IPR011161">
    <property type="entry name" value="MHC_I-like_Ag-recog"/>
</dbReference>